<organism evidence="8">
    <name type="scientific">freshwater metagenome</name>
    <dbReference type="NCBI Taxonomy" id="449393"/>
    <lineage>
        <taxon>unclassified sequences</taxon>
        <taxon>metagenomes</taxon>
        <taxon>ecological metagenomes</taxon>
    </lineage>
</organism>
<feature type="transmembrane region" description="Helical" evidence="6">
    <location>
        <begin position="305"/>
        <end position="326"/>
    </location>
</feature>
<dbReference type="GO" id="GO:0005886">
    <property type="term" value="C:plasma membrane"/>
    <property type="evidence" value="ECO:0007669"/>
    <property type="project" value="UniProtKB-SubCell"/>
</dbReference>
<evidence type="ECO:0000256" key="6">
    <source>
        <dbReference type="SAM" id="Phobius"/>
    </source>
</evidence>
<dbReference type="EMBL" id="CAFBOZ010000116">
    <property type="protein sequence ID" value="CAB5004885.1"/>
    <property type="molecule type" value="Genomic_DNA"/>
</dbReference>
<dbReference type="GO" id="GO:0022857">
    <property type="term" value="F:transmembrane transporter activity"/>
    <property type="evidence" value="ECO:0007669"/>
    <property type="project" value="InterPro"/>
</dbReference>
<feature type="transmembrane region" description="Helical" evidence="6">
    <location>
        <begin position="177"/>
        <end position="202"/>
    </location>
</feature>
<proteinExistence type="predicted"/>
<sequence>MFLLGATAPFVRAELNLSQAQLGITVSCFWLTMALGGIAGGRMSQRLGATRATRIGVGASMFAMAGAALAPHWLVLAAFMALAGVANSLTQPAVDLALFAGVSRKRLSMAFGIKQTALPGAALVSGLVVPLLASSVGWRPAFLVGIVVAIPAMVLMPHLVYRHVDSAGRASDANKRLAGIAGFAFAFAIAMMAVSATGAFYVESAVSHGITPEVAGLFLAAGSACGIVGRFVFAWKLGVIQRPLVAASTIMMIGGCGVLCFAFLTAGWPLLLVTMVALGAGWGWNGLLTFAVVTIFPEAPARASGYIVLGAAAGGVVGPTAFGLIAQNLGFSVGWAAASCCFLVSATILLLAPRWRKGAEAHAHSG</sequence>
<evidence type="ECO:0000256" key="2">
    <source>
        <dbReference type="ARBA" id="ARBA00022475"/>
    </source>
</evidence>
<keyword evidence="2" id="KW-1003">Cell membrane</keyword>
<evidence type="ECO:0000256" key="4">
    <source>
        <dbReference type="ARBA" id="ARBA00022989"/>
    </source>
</evidence>
<dbReference type="AlphaFoldDB" id="A0A6J7PKC9"/>
<keyword evidence="3 6" id="KW-0812">Transmembrane</keyword>
<dbReference type="PANTHER" id="PTHR43124">
    <property type="entry name" value="PURINE EFFLUX PUMP PBUE"/>
    <property type="match status" value="1"/>
</dbReference>
<feature type="transmembrane region" description="Helical" evidence="6">
    <location>
        <begin position="111"/>
        <end position="132"/>
    </location>
</feature>
<feature type="transmembrane region" description="Helical" evidence="6">
    <location>
        <begin position="20"/>
        <end position="40"/>
    </location>
</feature>
<dbReference type="InterPro" id="IPR036259">
    <property type="entry name" value="MFS_trans_sf"/>
</dbReference>
<feature type="transmembrane region" description="Helical" evidence="6">
    <location>
        <begin position="214"/>
        <end position="233"/>
    </location>
</feature>
<evidence type="ECO:0000256" key="5">
    <source>
        <dbReference type="ARBA" id="ARBA00023136"/>
    </source>
</evidence>
<dbReference type="PANTHER" id="PTHR43124:SF3">
    <property type="entry name" value="CHLORAMPHENICOL EFFLUX PUMP RV0191"/>
    <property type="match status" value="1"/>
</dbReference>
<feature type="transmembrane region" description="Helical" evidence="6">
    <location>
        <begin position="76"/>
        <end position="99"/>
    </location>
</feature>
<gene>
    <name evidence="8" type="ORF">UFOPK3992_00915</name>
</gene>
<feature type="transmembrane region" description="Helical" evidence="6">
    <location>
        <begin position="52"/>
        <end position="70"/>
    </location>
</feature>
<reference evidence="8" key="1">
    <citation type="submission" date="2020-05" db="EMBL/GenBank/DDBJ databases">
        <authorList>
            <person name="Chiriac C."/>
            <person name="Salcher M."/>
            <person name="Ghai R."/>
            <person name="Kavagutti S V."/>
        </authorList>
    </citation>
    <scope>NUCLEOTIDE SEQUENCE</scope>
</reference>
<protein>
    <submittedName>
        <fullName evidence="8">Unannotated protein</fullName>
    </submittedName>
</protein>
<dbReference type="Gene3D" id="1.20.1250.20">
    <property type="entry name" value="MFS general substrate transporter like domains"/>
    <property type="match status" value="2"/>
</dbReference>
<dbReference type="InterPro" id="IPR020846">
    <property type="entry name" value="MFS_dom"/>
</dbReference>
<evidence type="ECO:0000256" key="3">
    <source>
        <dbReference type="ARBA" id="ARBA00022692"/>
    </source>
</evidence>
<keyword evidence="4 6" id="KW-1133">Transmembrane helix</keyword>
<feature type="transmembrane region" description="Helical" evidence="6">
    <location>
        <begin position="332"/>
        <end position="352"/>
    </location>
</feature>
<dbReference type="Pfam" id="PF07690">
    <property type="entry name" value="MFS_1"/>
    <property type="match status" value="1"/>
</dbReference>
<comment type="subcellular location">
    <subcellularLocation>
        <location evidence="1">Cell membrane</location>
        <topology evidence="1">Multi-pass membrane protein</topology>
    </subcellularLocation>
</comment>
<accession>A0A6J7PKC9</accession>
<keyword evidence="5 6" id="KW-0472">Membrane</keyword>
<feature type="transmembrane region" description="Helical" evidence="6">
    <location>
        <begin position="245"/>
        <end position="264"/>
    </location>
</feature>
<dbReference type="SUPFAM" id="SSF103473">
    <property type="entry name" value="MFS general substrate transporter"/>
    <property type="match status" value="1"/>
</dbReference>
<evidence type="ECO:0000259" key="7">
    <source>
        <dbReference type="PROSITE" id="PS50850"/>
    </source>
</evidence>
<evidence type="ECO:0000256" key="1">
    <source>
        <dbReference type="ARBA" id="ARBA00004651"/>
    </source>
</evidence>
<feature type="domain" description="Major facilitator superfamily (MFS) profile" evidence="7">
    <location>
        <begin position="1"/>
        <end position="356"/>
    </location>
</feature>
<name>A0A6J7PKC9_9ZZZZ</name>
<dbReference type="InterPro" id="IPR011701">
    <property type="entry name" value="MFS"/>
</dbReference>
<dbReference type="InterPro" id="IPR050189">
    <property type="entry name" value="MFS_Efflux_Transporters"/>
</dbReference>
<feature type="transmembrane region" description="Helical" evidence="6">
    <location>
        <begin position="270"/>
        <end position="293"/>
    </location>
</feature>
<feature type="transmembrane region" description="Helical" evidence="6">
    <location>
        <begin position="138"/>
        <end position="156"/>
    </location>
</feature>
<dbReference type="PROSITE" id="PS50850">
    <property type="entry name" value="MFS"/>
    <property type="match status" value="1"/>
</dbReference>
<evidence type="ECO:0000313" key="8">
    <source>
        <dbReference type="EMBL" id="CAB5004885.1"/>
    </source>
</evidence>